<dbReference type="InterPro" id="IPR008792">
    <property type="entry name" value="PQQD"/>
</dbReference>
<name>A0A845PUL4_9FLAO</name>
<evidence type="ECO:0000313" key="1">
    <source>
        <dbReference type="EMBL" id="NAW51345.1"/>
    </source>
</evidence>
<protein>
    <submittedName>
        <fullName evidence="1">PqqD family peptide modification chaperone</fullName>
    </submittedName>
</protein>
<sequence>MRLREDLMLRHLGDEYVIIEPEQDMVDMSKVFTLNETAAVLWEALQGKEFSIEAIVEELLSRYNVERDVAEDDARKLVDNFKKQGLLTD</sequence>
<reference evidence="1 2" key="1">
    <citation type="submission" date="2019-11" db="EMBL/GenBank/DDBJ databases">
        <title>Characterization of Elizabethkingia argenteiflava sp. nov., isolated from inner surface of Soybean Pods.</title>
        <authorList>
            <person name="Mo S."/>
        </authorList>
    </citation>
    <scope>NUCLEOTIDE SEQUENCE [LARGE SCALE GENOMIC DNA]</scope>
    <source>
        <strain evidence="1 2">YB22</strain>
    </source>
</reference>
<dbReference type="EMBL" id="JAAABJ010000519">
    <property type="protein sequence ID" value="NAW51345.1"/>
    <property type="molecule type" value="Genomic_DNA"/>
</dbReference>
<dbReference type="AlphaFoldDB" id="A0A845PUL4"/>
<organism evidence="1 2">
    <name type="scientific">Elizabethkingia argenteiflava</name>
    <dbReference type="NCBI Taxonomy" id="2681556"/>
    <lineage>
        <taxon>Bacteria</taxon>
        <taxon>Pseudomonadati</taxon>
        <taxon>Bacteroidota</taxon>
        <taxon>Flavobacteriia</taxon>
        <taxon>Flavobacteriales</taxon>
        <taxon>Weeksellaceae</taxon>
        <taxon>Elizabethkingia</taxon>
    </lineage>
</organism>
<dbReference type="InterPro" id="IPR041881">
    <property type="entry name" value="PqqD_sf"/>
</dbReference>
<keyword evidence="2" id="KW-1185">Reference proteome</keyword>
<proteinExistence type="predicted"/>
<dbReference type="RefSeq" id="WP_166519625.1">
    <property type="nucleotide sequence ID" value="NZ_JAAABJ010000519.1"/>
</dbReference>
<dbReference type="Proteomes" id="UP000553459">
    <property type="component" value="Unassembled WGS sequence"/>
</dbReference>
<gene>
    <name evidence="1" type="ORF">GNY06_08110</name>
</gene>
<dbReference type="Pfam" id="PF05402">
    <property type="entry name" value="PqqD"/>
    <property type="match status" value="1"/>
</dbReference>
<accession>A0A845PUL4</accession>
<evidence type="ECO:0000313" key="2">
    <source>
        <dbReference type="Proteomes" id="UP000553459"/>
    </source>
</evidence>
<comment type="caution">
    <text evidence="1">The sequence shown here is derived from an EMBL/GenBank/DDBJ whole genome shotgun (WGS) entry which is preliminary data.</text>
</comment>
<dbReference type="Gene3D" id="1.10.10.1150">
    <property type="entry name" value="Coenzyme PQQ synthesis protein D (PqqD)"/>
    <property type="match status" value="1"/>
</dbReference>